<dbReference type="PANTHER" id="PTHR36045:SF2">
    <property type="entry name" value="OS04G0558500 PROTEIN"/>
    <property type="match status" value="1"/>
</dbReference>
<evidence type="ECO:0000256" key="1">
    <source>
        <dbReference type="SAM" id="MobiDB-lite"/>
    </source>
</evidence>
<feature type="compositionally biased region" description="Basic and acidic residues" evidence="1">
    <location>
        <begin position="1"/>
        <end position="10"/>
    </location>
</feature>
<gene>
    <name evidence="2" type="primary">PCNT_0</name>
    <name evidence="2" type="ORF">g.41951</name>
</gene>
<dbReference type="PANTHER" id="PTHR36045">
    <property type="entry name" value="OS04G0558500 PROTEIN"/>
    <property type="match status" value="1"/>
</dbReference>
<protein>
    <submittedName>
        <fullName evidence="2">Pericentrin</fullName>
    </submittedName>
</protein>
<feature type="region of interest" description="Disordered" evidence="1">
    <location>
        <begin position="1"/>
        <end position="39"/>
    </location>
</feature>
<organism evidence="2">
    <name type="scientific">Anthurium amnicola</name>
    <dbReference type="NCBI Taxonomy" id="1678845"/>
    <lineage>
        <taxon>Eukaryota</taxon>
        <taxon>Viridiplantae</taxon>
        <taxon>Streptophyta</taxon>
        <taxon>Embryophyta</taxon>
        <taxon>Tracheophyta</taxon>
        <taxon>Spermatophyta</taxon>
        <taxon>Magnoliopsida</taxon>
        <taxon>Liliopsida</taxon>
        <taxon>Araceae</taxon>
        <taxon>Pothoideae</taxon>
        <taxon>Potheae</taxon>
        <taxon>Anthurium</taxon>
    </lineage>
</organism>
<name>A0A1D1Y0T2_9ARAE</name>
<feature type="region of interest" description="Disordered" evidence="1">
    <location>
        <begin position="73"/>
        <end position="120"/>
    </location>
</feature>
<evidence type="ECO:0000313" key="2">
    <source>
        <dbReference type="EMBL" id="JAT48248.1"/>
    </source>
</evidence>
<dbReference type="EMBL" id="GDJX01019688">
    <property type="protein sequence ID" value="JAT48248.1"/>
    <property type="molecule type" value="Transcribed_RNA"/>
</dbReference>
<dbReference type="AlphaFoldDB" id="A0A1D1Y0T2"/>
<sequence>MADKESRESLACDEPATSSGDASGRGGAEEAEEEREITVQEAEVREMAERIQHFRRTGPCLLAEALSAQLAAQRPGLPAEGEMGLQGSTSQVGIGGPQDEGASEKPELNNGASFPGTDQEMHERLDIFRAKISRNIDTMPNILKRINGCIARIKSLDQCGIEIHPVFKKRRKI</sequence>
<accession>A0A1D1Y0T2</accession>
<proteinExistence type="predicted"/>
<reference evidence="2" key="1">
    <citation type="submission" date="2015-07" db="EMBL/GenBank/DDBJ databases">
        <title>Transcriptome Assembly of Anthurium amnicola.</title>
        <authorList>
            <person name="Suzuki J."/>
        </authorList>
    </citation>
    <scope>NUCLEOTIDE SEQUENCE</scope>
</reference>